<keyword evidence="2" id="KW-1185">Reference proteome</keyword>
<evidence type="ECO:0000313" key="1">
    <source>
        <dbReference type="EMBL" id="CAG8503148.1"/>
    </source>
</evidence>
<proteinExistence type="predicted"/>
<organism evidence="1 2">
    <name type="scientific">Funneliformis caledonium</name>
    <dbReference type="NCBI Taxonomy" id="1117310"/>
    <lineage>
        <taxon>Eukaryota</taxon>
        <taxon>Fungi</taxon>
        <taxon>Fungi incertae sedis</taxon>
        <taxon>Mucoromycota</taxon>
        <taxon>Glomeromycotina</taxon>
        <taxon>Glomeromycetes</taxon>
        <taxon>Glomerales</taxon>
        <taxon>Glomeraceae</taxon>
        <taxon>Funneliformis</taxon>
    </lineage>
</organism>
<dbReference type="EMBL" id="CAJVPQ010000694">
    <property type="protein sequence ID" value="CAG8503148.1"/>
    <property type="molecule type" value="Genomic_DNA"/>
</dbReference>
<dbReference type="OrthoDB" id="2446969at2759"/>
<name>A0A9N8ZQ82_9GLOM</name>
<evidence type="ECO:0000313" key="2">
    <source>
        <dbReference type="Proteomes" id="UP000789570"/>
    </source>
</evidence>
<protein>
    <submittedName>
        <fullName evidence="1">1242_t:CDS:1</fullName>
    </submittedName>
</protein>
<sequence length="126" mass="14571">MFGSNSQDTCLDDTYFVLAGYQADYPSMLFLDHQMDLYRQINNYFDTVKYSEWSILDNLYSIQNPMFTSDSADEVATIIKDIIGTRRISNSLLASARRKLEHLESKFESTWTNSSLIKCSFSCCRI</sequence>
<accession>A0A9N8ZQ82</accession>
<dbReference type="AlphaFoldDB" id="A0A9N8ZQ82"/>
<reference evidence="1" key="1">
    <citation type="submission" date="2021-06" db="EMBL/GenBank/DDBJ databases">
        <authorList>
            <person name="Kallberg Y."/>
            <person name="Tangrot J."/>
            <person name="Rosling A."/>
        </authorList>
    </citation>
    <scope>NUCLEOTIDE SEQUENCE</scope>
    <source>
        <strain evidence="1">UK204</strain>
    </source>
</reference>
<comment type="caution">
    <text evidence="1">The sequence shown here is derived from an EMBL/GenBank/DDBJ whole genome shotgun (WGS) entry which is preliminary data.</text>
</comment>
<gene>
    <name evidence="1" type="ORF">FCALED_LOCUS3810</name>
</gene>
<dbReference type="Proteomes" id="UP000789570">
    <property type="component" value="Unassembled WGS sequence"/>
</dbReference>